<keyword evidence="1" id="KW-0175">Coiled coil</keyword>
<reference evidence="3 4" key="1">
    <citation type="submission" date="2020-06" db="EMBL/GenBank/DDBJ databases">
        <authorList>
            <person name="Li R."/>
            <person name="Bekaert M."/>
        </authorList>
    </citation>
    <scope>NUCLEOTIDE SEQUENCE [LARGE SCALE GENOMIC DNA]</scope>
    <source>
        <strain evidence="4">wild</strain>
    </source>
</reference>
<keyword evidence="4" id="KW-1185">Reference proteome</keyword>
<dbReference type="InterPro" id="IPR011029">
    <property type="entry name" value="DEATH-like_dom_sf"/>
</dbReference>
<dbReference type="AlphaFoldDB" id="A0A6J8DY55"/>
<dbReference type="InterPro" id="IPR001315">
    <property type="entry name" value="CARD"/>
</dbReference>
<dbReference type="SUPFAM" id="SSF47986">
    <property type="entry name" value="DEATH domain"/>
    <property type="match status" value="1"/>
</dbReference>
<feature type="domain" description="CARD" evidence="2">
    <location>
        <begin position="1"/>
        <end position="94"/>
    </location>
</feature>
<organism evidence="3 4">
    <name type="scientific">Mytilus coruscus</name>
    <name type="common">Sea mussel</name>
    <dbReference type="NCBI Taxonomy" id="42192"/>
    <lineage>
        <taxon>Eukaryota</taxon>
        <taxon>Metazoa</taxon>
        <taxon>Spiralia</taxon>
        <taxon>Lophotrochozoa</taxon>
        <taxon>Mollusca</taxon>
        <taxon>Bivalvia</taxon>
        <taxon>Autobranchia</taxon>
        <taxon>Pteriomorphia</taxon>
        <taxon>Mytilida</taxon>
        <taxon>Mytiloidea</taxon>
        <taxon>Mytilidae</taxon>
        <taxon>Mytilinae</taxon>
        <taxon>Mytilus</taxon>
    </lineage>
</organism>
<dbReference type="CDD" id="cd01671">
    <property type="entry name" value="CARD"/>
    <property type="match status" value="1"/>
</dbReference>
<dbReference type="Gene3D" id="1.10.287.1490">
    <property type="match status" value="1"/>
</dbReference>
<accession>A0A6J8DY55</accession>
<dbReference type="OrthoDB" id="6124914at2759"/>
<sequence>MNKEHRKRITQNLTYLKERMIDLDPLLDYLIERDVFQLEHRSRIDAATPPTPQRKFNEFIQLLLSSSHPAAYNAFLEALQNERQFYVVERLQNTVVKLDTGPMRAKTPHKRQPVQTISHSDEPALASGYTHIDQVASIMSKVLSEFSGKLTEELVTNFEKRREDDIREMEENIDAKLGKFSEQWEQEKKQMLLQNDSAIKSLQDSIESLQRKQNECEKLKLKYDQLKQHQKDLREKENERWQKLTQSNLENSQLKAENTMLKEEVDRLKDKVEELQDEVSTVRKGKLNSDMEAKHLLTENRNLKTELDEKEKERDDLKRDIENAYERIHEIIRVQKEKSTTEDTTYKTVLDKQNQKLSEIYDAVNALSARDRLNQIKSSGAPRTLYIGGNAIQRSNRSNKS</sequence>
<protein>
    <recommendedName>
        <fullName evidence="2">CARD domain-containing protein</fullName>
    </recommendedName>
</protein>
<name>A0A6J8DY55_MYTCO</name>
<evidence type="ECO:0000313" key="3">
    <source>
        <dbReference type="EMBL" id="CAC5413060.1"/>
    </source>
</evidence>
<feature type="coiled-coil region" evidence="1">
    <location>
        <begin position="199"/>
        <end position="334"/>
    </location>
</feature>
<gene>
    <name evidence="3" type="ORF">MCOR_46005</name>
</gene>
<dbReference type="PROSITE" id="PS50209">
    <property type="entry name" value="CARD"/>
    <property type="match status" value="1"/>
</dbReference>
<dbReference type="GO" id="GO:0042981">
    <property type="term" value="P:regulation of apoptotic process"/>
    <property type="evidence" value="ECO:0007669"/>
    <property type="project" value="InterPro"/>
</dbReference>
<dbReference type="Proteomes" id="UP000507470">
    <property type="component" value="Unassembled WGS sequence"/>
</dbReference>
<evidence type="ECO:0000313" key="4">
    <source>
        <dbReference type="Proteomes" id="UP000507470"/>
    </source>
</evidence>
<dbReference type="Pfam" id="PF00619">
    <property type="entry name" value="CARD"/>
    <property type="match status" value="1"/>
</dbReference>
<proteinExistence type="predicted"/>
<evidence type="ECO:0000259" key="2">
    <source>
        <dbReference type="PROSITE" id="PS50209"/>
    </source>
</evidence>
<dbReference type="EMBL" id="CACVKT020008119">
    <property type="protein sequence ID" value="CAC5413060.1"/>
    <property type="molecule type" value="Genomic_DNA"/>
</dbReference>
<evidence type="ECO:0000256" key="1">
    <source>
        <dbReference type="SAM" id="Coils"/>
    </source>
</evidence>
<dbReference type="Gene3D" id="1.10.533.10">
    <property type="entry name" value="Death Domain, Fas"/>
    <property type="match status" value="1"/>
</dbReference>